<comment type="cofactor">
    <cofactor evidence="1">
        <name>Mg(2+)</name>
        <dbReference type="ChEBI" id="CHEBI:18420"/>
    </cofactor>
</comment>
<reference evidence="6" key="3">
    <citation type="submission" date="2018-07" db="EMBL/GenBank/DDBJ databases">
        <title>WGS assembly of Glycine max.</title>
        <authorList>
            <person name="Schmutz J."/>
            <person name="Cannon S."/>
            <person name="Schlueter J."/>
            <person name="Ma J."/>
            <person name="Mitros T."/>
            <person name="Nelson W."/>
            <person name="Hyten D."/>
            <person name="Song Q."/>
            <person name="Thelen J."/>
            <person name="Cheng J."/>
            <person name="Xu D."/>
            <person name="Hellsten U."/>
            <person name="May G."/>
            <person name="Yu Y."/>
            <person name="Sakurai T."/>
            <person name="Umezawa T."/>
            <person name="Bhattacharyya M."/>
            <person name="Sandhu D."/>
            <person name="Valliyodan B."/>
            <person name="Lindquist E."/>
            <person name="Peto M."/>
            <person name="Grant D."/>
            <person name="Shu S."/>
            <person name="Goodstein D."/>
            <person name="Barry K."/>
            <person name="Futrell-Griggs M."/>
            <person name="Abernathy B."/>
            <person name="Du J."/>
            <person name="Tian Z."/>
            <person name="Zhu L."/>
            <person name="Gill N."/>
            <person name="Joshi T."/>
            <person name="Libault M."/>
            <person name="Sethuraman A."/>
            <person name="Zhang X."/>
            <person name="Shinozaki K."/>
            <person name="Nguyen H."/>
            <person name="Wing R."/>
            <person name="Cregan P."/>
            <person name="Specht J."/>
            <person name="Grimwood J."/>
            <person name="Rokhsar D."/>
            <person name="Stacey G."/>
            <person name="Shoemaker R."/>
            <person name="Jackson S."/>
        </authorList>
    </citation>
    <scope>NUCLEOTIDE SEQUENCE</scope>
    <source>
        <tissue evidence="6">Callus</tissue>
    </source>
</reference>
<evidence type="ECO:0000256" key="1">
    <source>
        <dbReference type="ARBA" id="ARBA00001946"/>
    </source>
</evidence>
<keyword evidence="8" id="KW-1185">Reference proteome</keyword>
<dbReference type="Gramene" id="KRH22205">
    <property type="protein sequence ID" value="KRH22205"/>
    <property type="gene ID" value="GLYMA_13G285100"/>
</dbReference>
<name>A0A0R0GVB3_SOYBN</name>
<feature type="domain" description="Terpene synthase metal-binding" evidence="5">
    <location>
        <begin position="85"/>
        <end position="227"/>
    </location>
</feature>
<dbReference type="Gene3D" id="1.10.600.10">
    <property type="entry name" value="Farnesyl Diphosphate Synthase"/>
    <property type="match status" value="1"/>
</dbReference>
<evidence type="ECO:0000313" key="8">
    <source>
        <dbReference type="Proteomes" id="UP000008827"/>
    </source>
</evidence>
<evidence type="ECO:0000259" key="4">
    <source>
        <dbReference type="Pfam" id="PF01397"/>
    </source>
</evidence>
<dbReference type="AlphaFoldDB" id="A0A0R0GVB3"/>
<dbReference type="InterPro" id="IPR036965">
    <property type="entry name" value="Terpene_synth_N_sf"/>
</dbReference>
<dbReference type="EMBL" id="CM000846">
    <property type="protein sequence ID" value="KRH22205.2"/>
    <property type="molecule type" value="Genomic_DNA"/>
</dbReference>
<protein>
    <submittedName>
        <fullName evidence="6 7">Uncharacterized protein</fullName>
    </submittedName>
</protein>
<evidence type="ECO:0000256" key="3">
    <source>
        <dbReference type="ARBA" id="ARBA00022842"/>
    </source>
</evidence>
<dbReference type="GO" id="GO:0010333">
    <property type="term" value="F:terpene synthase activity"/>
    <property type="evidence" value="ECO:0007669"/>
    <property type="project" value="InterPro"/>
</dbReference>
<dbReference type="GO" id="GO:0016114">
    <property type="term" value="P:terpenoid biosynthetic process"/>
    <property type="evidence" value="ECO:0007669"/>
    <property type="project" value="InterPro"/>
</dbReference>
<dbReference type="Pfam" id="PF01397">
    <property type="entry name" value="Terpene_synth"/>
    <property type="match status" value="1"/>
</dbReference>
<evidence type="ECO:0000256" key="2">
    <source>
        <dbReference type="ARBA" id="ARBA00022723"/>
    </source>
</evidence>
<reference evidence="7" key="2">
    <citation type="submission" date="2018-02" db="UniProtKB">
        <authorList>
            <consortium name="EnsemblPlants"/>
        </authorList>
    </citation>
    <scope>IDENTIFICATION</scope>
    <source>
        <strain evidence="7">Williams 82</strain>
    </source>
</reference>
<dbReference type="InterPro" id="IPR008949">
    <property type="entry name" value="Isoprenoid_synthase_dom_sf"/>
</dbReference>
<gene>
    <name evidence="6" type="ORF">GLYMA_13G285100</name>
</gene>
<accession>A0A0R0GVB3</accession>
<accession>A0A2K7HPL9</accession>
<dbReference type="OMA" id="AKWRHEV"/>
<dbReference type="EnsemblPlants" id="KRH22205">
    <property type="protein sequence ID" value="KRH22205"/>
    <property type="gene ID" value="GLYMA_13G285100"/>
</dbReference>
<dbReference type="InterPro" id="IPR005630">
    <property type="entry name" value="Terpene_synthase_metal-bd"/>
</dbReference>
<feature type="domain" description="Terpene synthase N-terminal" evidence="4">
    <location>
        <begin position="1"/>
        <end position="63"/>
    </location>
</feature>
<dbReference type="PANTHER" id="PTHR31225:SF241">
    <property type="entry name" value="TERPENE SYNTHASE FAMILY, METAL-BINDING DOMAIN PROTEIN"/>
    <property type="match status" value="1"/>
</dbReference>
<dbReference type="InParanoid" id="A0A0R0GVB3"/>
<dbReference type="InterPro" id="IPR050148">
    <property type="entry name" value="Terpene_synthase-like"/>
</dbReference>
<dbReference type="SUPFAM" id="SSF48239">
    <property type="entry name" value="Terpenoid cyclases/Protein prenyltransferases"/>
    <property type="match status" value="1"/>
</dbReference>
<dbReference type="GO" id="GO:0000287">
    <property type="term" value="F:magnesium ion binding"/>
    <property type="evidence" value="ECO:0007669"/>
    <property type="project" value="InterPro"/>
</dbReference>
<dbReference type="Pfam" id="PF03936">
    <property type="entry name" value="Terpene_synth_C"/>
    <property type="match status" value="1"/>
</dbReference>
<evidence type="ECO:0000259" key="5">
    <source>
        <dbReference type="Pfam" id="PF03936"/>
    </source>
</evidence>
<dbReference type="InterPro" id="IPR008930">
    <property type="entry name" value="Terpenoid_cyclase/PrenylTrfase"/>
</dbReference>
<evidence type="ECO:0000313" key="7">
    <source>
        <dbReference type="EnsemblPlants" id="KRH22205"/>
    </source>
</evidence>
<sequence>MKQQVQMHKEEVKKMFLSSSSSILQNLNFVGSLQRLGIYHFQHEIDEELEQIHNIFTNDNAIKEEDIFNKFNNNQGNFTQKLHRIVELFDEVKLTTAETAGKSSRVVQCVKEAFCNLALAYLVEAKWRHEVYINILRTSTYPLQTTSFLLLAKPSTQDVFDWILSNPTILKAVSVIGRLENDISSHKFEQQRMHVASAVECCMKQYDMSSQEETYKFIQKEIEDFWKLINEECLKSDHIPKLVLDCILNVAHIYN</sequence>
<keyword evidence="2" id="KW-0479">Metal-binding</keyword>
<proteinExistence type="predicted"/>
<dbReference type="Gene3D" id="1.50.10.130">
    <property type="entry name" value="Terpene synthase, N-terminal domain"/>
    <property type="match status" value="1"/>
</dbReference>
<dbReference type="SMR" id="A0A0R0GVB3"/>
<reference evidence="6 7" key="1">
    <citation type="journal article" date="2010" name="Nature">
        <title>Genome sequence of the palaeopolyploid soybean.</title>
        <authorList>
            <person name="Schmutz J."/>
            <person name="Cannon S.B."/>
            <person name="Schlueter J."/>
            <person name="Ma J."/>
            <person name="Mitros T."/>
            <person name="Nelson W."/>
            <person name="Hyten D.L."/>
            <person name="Song Q."/>
            <person name="Thelen J.J."/>
            <person name="Cheng J."/>
            <person name="Xu D."/>
            <person name="Hellsten U."/>
            <person name="May G.D."/>
            <person name="Yu Y."/>
            <person name="Sakurai T."/>
            <person name="Umezawa T."/>
            <person name="Bhattacharyya M.K."/>
            <person name="Sandhu D."/>
            <person name="Valliyodan B."/>
            <person name="Lindquist E."/>
            <person name="Peto M."/>
            <person name="Grant D."/>
            <person name="Shu S."/>
            <person name="Goodstein D."/>
            <person name="Barry K."/>
            <person name="Futrell-Griggs M."/>
            <person name="Abernathy B."/>
            <person name="Du J."/>
            <person name="Tian Z."/>
            <person name="Zhu L."/>
            <person name="Gill N."/>
            <person name="Joshi T."/>
            <person name="Libault M."/>
            <person name="Sethuraman A."/>
            <person name="Zhang X.-C."/>
            <person name="Shinozaki K."/>
            <person name="Nguyen H.T."/>
            <person name="Wing R.A."/>
            <person name="Cregan P."/>
            <person name="Specht J."/>
            <person name="Grimwood J."/>
            <person name="Rokhsar D."/>
            <person name="Stacey G."/>
            <person name="Shoemaker R.C."/>
            <person name="Jackson S.A."/>
        </authorList>
    </citation>
    <scope>NUCLEOTIDE SEQUENCE</scope>
    <source>
        <strain evidence="7">cv. Williams 82</strain>
        <tissue evidence="6">Callus</tissue>
    </source>
</reference>
<dbReference type="SUPFAM" id="SSF48576">
    <property type="entry name" value="Terpenoid synthases"/>
    <property type="match status" value="1"/>
</dbReference>
<dbReference type="PANTHER" id="PTHR31225">
    <property type="entry name" value="OS04G0344100 PROTEIN-RELATED"/>
    <property type="match status" value="1"/>
</dbReference>
<dbReference type="Proteomes" id="UP000008827">
    <property type="component" value="Chromosome 13"/>
</dbReference>
<evidence type="ECO:0000313" key="6">
    <source>
        <dbReference type="EMBL" id="KRH22205.2"/>
    </source>
</evidence>
<dbReference type="InterPro" id="IPR001906">
    <property type="entry name" value="Terpene_synth_N"/>
</dbReference>
<organism evidence="6">
    <name type="scientific">Glycine max</name>
    <name type="common">Soybean</name>
    <name type="synonym">Glycine hispida</name>
    <dbReference type="NCBI Taxonomy" id="3847"/>
    <lineage>
        <taxon>Eukaryota</taxon>
        <taxon>Viridiplantae</taxon>
        <taxon>Streptophyta</taxon>
        <taxon>Embryophyta</taxon>
        <taxon>Tracheophyta</taxon>
        <taxon>Spermatophyta</taxon>
        <taxon>Magnoliopsida</taxon>
        <taxon>eudicotyledons</taxon>
        <taxon>Gunneridae</taxon>
        <taxon>Pentapetalae</taxon>
        <taxon>rosids</taxon>
        <taxon>fabids</taxon>
        <taxon>Fabales</taxon>
        <taxon>Fabaceae</taxon>
        <taxon>Papilionoideae</taxon>
        <taxon>50 kb inversion clade</taxon>
        <taxon>NPAAA clade</taxon>
        <taxon>indigoferoid/millettioid clade</taxon>
        <taxon>Phaseoleae</taxon>
        <taxon>Glycine</taxon>
        <taxon>Glycine subgen. Soja</taxon>
    </lineage>
</organism>
<keyword evidence="3" id="KW-0460">Magnesium</keyword>